<dbReference type="AlphaFoldDB" id="A0A9P6LVL3"/>
<gene>
    <name evidence="2" type="ORF">BGZ65_010844</name>
</gene>
<protein>
    <submittedName>
        <fullName evidence="2">Uncharacterized protein</fullName>
    </submittedName>
</protein>
<accession>A0A9P6LVL3</accession>
<keyword evidence="1" id="KW-0732">Signal</keyword>
<dbReference type="EMBL" id="JAAAHW010008030">
    <property type="protein sequence ID" value="KAF9945357.1"/>
    <property type="molecule type" value="Genomic_DNA"/>
</dbReference>
<proteinExistence type="predicted"/>
<feature type="chain" id="PRO_5040365518" evidence="1">
    <location>
        <begin position="20"/>
        <end position="124"/>
    </location>
</feature>
<keyword evidence="3" id="KW-1185">Reference proteome</keyword>
<evidence type="ECO:0000313" key="3">
    <source>
        <dbReference type="Proteomes" id="UP000749646"/>
    </source>
</evidence>
<dbReference type="Proteomes" id="UP000749646">
    <property type="component" value="Unassembled WGS sequence"/>
</dbReference>
<organism evidence="2 3">
    <name type="scientific">Modicella reniformis</name>
    <dbReference type="NCBI Taxonomy" id="1440133"/>
    <lineage>
        <taxon>Eukaryota</taxon>
        <taxon>Fungi</taxon>
        <taxon>Fungi incertae sedis</taxon>
        <taxon>Mucoromycota</taxon>
        <taxon>Mortierellomycotina</taxon>
        <taxon>Mortierellomycetes</taxon>
        <taxon>Mortierellales</taxon>
        <taxon>Mortierellaceae</taxon>
        <taxon>Modicella</taxon>
    </lineage>
</organism>
<name>A0A9P6LVL3_9FUNG</name>
<reference evidence="2" key="1">
    <citation type="journal article" date="2020" name="Fungal Divers.">
        <title>Resolving the Mortierellaceae phylogeny through synthesis of multi-gene phylogenetics and phylogenomics.</title>
        <authorList>
            <person name="Vandepol N."/>
            <person name="Liber J."/>
            <person name="Desiro A."/>
            <person name="Na H."/>
            <person name="Kennedy M."/>
            <person name="Barry K."/>
            <person name="Grigoriev I.V."/>
            <person name="Miller A.N."/>
            <person name="O'Donnell K."/>
            <person name="Stajich J.E."/>
            <person name="Bonito G."/>
        </authorList>
    </citation>
    <scope>NUCLEOTIDE SEQUENCE</scope>
    <source>
        <strain evidence="2">MES-2147</strain>
    </source>
</reference>
<feature type="signal peptide" evidence="1">
    <location>
        <begin position="1"/>
        <end position="19"/>
    </location>
</feature>
<sequence length="124" mass="13161">MKVISILSVLLVTVAVTQAAPAPAAIEKTIRYTAENPGDLNNKISGDGELDSNMKASELLGINCRKFVVSGRSYTISCSGTEWYVWTDCSNGGHYIAGTFSETQRVEMVCPIGTTALKGGAFGH</sequence>
<dbReference type="OrthoDB" id="2413612at2759"/>
<comment type="caution">
    <text evidence="2">The sequence shown here is derived from an EMBL/GenBank/DDBJ whole genome shotgun (WGS) entry which is preliminary data.</text>
</comment>
<evidence type="ECO:0000313" key="2">
    <source>
        <dbReference type="EMBL" id="KAF9945357.1"/>
    </source>
</evidence>
<evidence type="ECO:0000256" key="1">
    <source>
        <dbReference type="SAM" id="SignalP"/>
    </source>
</evidence>